<dbReference type="GO" id="GO:0070626">
    <property type="term" value="F:(S)-2-(5-amino-1-(5-phospho-D-ribosyl)imidazole-4-carboxamido) succinate lyase (fumarate-forming) activity"/>
    <property type="evidence" value="ECO:0007669"/>
    <property type="project" value="TreeGrafter"/>
</dbReference>
<evidence type="ECO:0000259" key="2">
    <source>
        <dbReference type="Pfam" id="PF00206"/>
    </source>
</evidence>
<dbReference type="RefSeq" id="WP_172161854.1">
    <property type="nucleotide sequence ID" value="NZ_WOEZ01000037.1"/>
</dbReference>
<evidence type="ECO:0000313" key="3">
    <source>
        <dbReference type="EMBL" id="NPT54415.1"/>
    </source>
</evidence>
<reference evidence="3 4" key="1">
    <citation type="submission" date="2019-11" db="EMBL/GenBank/DDBJ databases">
        <title>Metabolism of dissolved organic matter in forest soils.</title>
        <authorList>
            <person name="Cyle K.T."/>
            <person name="Wilhelm R.C."/>
            <person name="Martinez C.E."/>
        </authorList>
    </citation>
    <scope>NUCLEOTIDE SEQUENCE [LARGE SCALE GENOMIC DNA]</scope>
    <source>
        <strain evidence="3 4">5N</strain>
    </source>
</reference>
<feature type="domain" description="Fumarate lyase N-terminal" evidence="2">
    <location>
        <begin position="20"/>
        <end position="297"/>
    </location>
</feature>
<protein>
    <submittedName>
        <fullName evidence="3">Adenylosuccinate lyase family protein</fullName>
    </submittedName>
</protein>
<evidence type="ECO:0000256" key="1">
    <source>
        <dbReference type="ARBA" id="ARBA00023239"/>
    </source>
</evidence>
<gene>
    <name evidence="3" type="ORF">GNZ13_07265</name>
</gene>
<accession>A0A972SIA8</accession>
<dbReference type="Proteomes" id="UP000655523">
    <property type="component" value="Unassembled WGS sequence"/>
</dbReference>
<keyword evidence="4" id="KW-1185">Reference proteome</keyword>
<dbReference type="Gene3D" id="1.10.40.30">
    <property type="entry name" value="Fumarase/aspartase (C-terminal domain)"/>
    <property type="match status" value="1"/>
</dbReference>
<dbReference type="Pfam" id="PF00206">
    <property type="entry name" value="Lyase_1"/>
    <property type="match status" value="1"/>
</dbReference>
<dbReference type="InterPro" id="IPR020557">
    <property type="entry name" value="Fumarate_lyase_CS"/>
</dbReference>
<dbReference type="PRINTS" id="PR00145">
    <property type="entry name" value="ARGSUCLYASE"/>
</dbReference>
<dbReference type="PROSITE" id="PS00163">
    <property type="entry name" value="FUMARATE_LYASES"/>
    <property type="match status" value="1"/>
</dbReference>
<dbReference type="Gene3D" id="1.20.200.10">
    <property type="entry name" value="Fumarase/aspartase (Central domain)"/>
    <property type="match status" value="1"/>
</dbReference>
<dbReference type="InterPro" id="IPR022761">
    <property type="entry name" value="Fumarate_lyase_N"/>
</dbReference>
<comment type="caution">
    <text evidence="3">The sequence shown here is derived from an EMBL/GenBank/DDBJ whole genome shotgun (WGS) entry which is preliminary data.</text>
</comment>
<dbReference type="EMBL" id="WOEZ01000037">
    <property type="protein sequence ID" value="NPT54415.1"/>
    <property type="molecule type" value="Genomic_DNA"/>
</dbReference>
<dbReference type="InterPro" id="IPR000362">
    <property type="entry name" value="Fumarate_lyase_fam"/>
</dbReference>
<dbReference type="GO" id="GO:0005829">
    <property type="term" value="C:cytosol"/>
    <property type="evidence" value="ECO:0007669"/>
    <property type="project" value="TreeGrafter"/>
</dbReference>
<proteinExistence type="predicted"/>
<dbReference type="CDD" id="cd01597">
    <property type="entry name" value="pCLME"/>
    <property type="match status" value="1"/>
</dbReference>
<dbReference type="PRINTS" id="PR00149">
    <property type="entry name" value="FUMRATELYASE"/>
</dbReference>
<dbReference type="SUPFAM" id="SSF48557">
    <property type="entry name" value="L-aspartase-like"/>
    <property type="match status" value="1"/>
</dbReference>
<dbReference type="AlphaFoldDB" id="A0A972SIA8"/>
<sequence>MDSHMIDSEIFGHQWASTESRAIFAEKARVTRWLEIVIALARAQAECGIIPTESAEKIAQLRGVELPIGEIGARTRETSHSTLGMIQVLRGMLPGEAAEHIYYGTTVQDITDTSQVIELLAVGALLWRDLWWIEDALLQLAVQHRLTPMAGRTHGQPGAPISFGFKVASWADEIGRHLQRLRDGHNRWRVGQLGGAVGTLAFFGDRALDLRAAFCRQLSLGEPDISWLCARDRLAEFSHVVAMSVSSLARIANEVYALQRREIGELAERTRASVVGSITMPHKRNPEVSEQIVTLARLVRSQASVLTDTMVNEHERDGRNWKVEWVAFPEICHFALAATTMARELVSGLEVNSVAMGRNLGANSSSERLLSAMSVRLGKHRAQRLLQDAYSQAREEQRDLSAVLHGVATEAELAELSHVNLGASGLMVDRVVDTALRRRASESEQWQ</sequence>
<keyword evidence="1 3" id="KW-0456">Lyase</keyword>
<evidence type="ECO:0000313" key="4">
    <source>
        <dbReference type="Proteomes" id="UP000655523"/>
    </source>
</evidence>
<dbReference type="InterPro" id="IPR008948">
    <property type="entry name" value="L-Aspartase-like"/>
</dbReference>
<organism evidence="3 4">
    <name type="scientific">Paraburkholderia elongata</name>
    <dbReference type="NCBI Taxonomy" id="2675747"/>
    <lineage>
        <taxon>Bacteria</taxon>
        <taxon>Pseudomonadati</taxon>
        <taxon>Pseudomonadota</taxon>
        <taxon>Betaproteobacteria</taxon>
        <taxon>Burkholderiales</taxon>
        <taxon>Burkholderiaceae</taxon>
        <taxon>Paraburkholderia</taxon>
    </lineage>
</organism>
<dbReference type="GO" id="GO:0044208">
    <property type="term" value="P:'de novo' AMP biosynthetic process"/>
    <property type="evidence" value="ECO:0007669"/>
    <property type="project" value="TreeGrafter"/>
</dbReference>
<dbReference type="PANTHER" id="PTHR43172:SF1">
    <property type="entry name" value="ADENYLOSUCCINATE LYASE"/>
    <property type="match status" value="1"/>
</dbReference>
<dbReference type="GO" id="GO:0004018">
    <property type="term" value="F:N6-(1,2-dicarboxyethyl)AMP AMP-lyase (fumarate-forming) activity"/>
    <property type="evidence" value="ECO:0007669"/>
    <property type="project" value="TreeGrafter"/>
</dbReference>
<name>A0A972SIA8_9BURK</name>
<dbReference type="PANTHER" id="PTHR43172">
    <property type="entry name" value="ADENYLOSUCCINATE LYASE"/>
    <property type="match status" value="1"/>
</dbReference>